<feature type="region of interest" description="Disordered" evidence="1">
    <location>
        <begin position="412"/>
        <end position="472"/>
    </location>
</feature>
<keyword evidence="3" id="KW-1185">Reference proteome</keyword>
<organism evidence="2 3">
    <name type="scientific">Ephemerocybe angulata</name>
    <dbReference type="NCBI Taxonomy" id="980116"/>
    <lineage>
        <taxon>Eukaryota</taxon>
        <taxon>Fungi</taxon>
        <taxon>Dikarya</taxon>
        <taxon>Basidiomycota</taxon>
        <taxon>Agaricomycotina</taxon>
        <taxon>Agaricomycetes</taxon>
        <taxon>Agaricomycetidae</taxon>
        <taxon>Agaricales</taxon>
        <taxon>Agaricineae</taxon>
        <taxon>Psathyrellaceae</taxon>
        <taxon>Ephemerocybe</taxon>
    </lineage>
</organism>
<evidence type="ECO:0000313" key="3">
    <source>
        <dbReference type="Proteomes" id="UP000521943"/>
    </source>
</evidence>
<dbReference type="OrthoDB" id="2921613at2759"/>
<feature type="region of interest" description="Disordered" evidence="1">
    <location>
        <begin position="245"/>
        <end position="323"/>
    </location>
</feature>
<dbReference type="EMBL" id="JACGCI010000030">
    <property type="protein sequence ID" value="KAF6755317.1"/>
    <property type="molecule type" value="Genomic_DNA"/>
</dbReference>
<feature type="compositionally biased region" description="Basic residues" evidence="1">
    <location>
        <begin position="99"/>
        <end position="112"/>
    </location>
</feature>
<proteinExistence type="predicted"/>
<feature type="region of interest" description="Disordered" evidence="1">
    <location>
        <begin position="72"/>
        <end position="226"/>
    </location>
</feature>
<feature type="compositionally biased region" description="Low complexity" evidence="1">
    <location>
        <begin position="85"/>
        <end position="96"/>
    </location>
</feature>
<sequence>MLSPSPTSRPRPSADAEASALAQAQAHSNTTTTTTAAVVVGGANDIAAGAPAPAPAKKISFTRFTLAFNARHKTVPGPASPTSPRPSSSSHSSSPSHPAPHHPPVHHLRHPAPTHSPLHVPRAHNHSTHNASFQNLKPIFKAPPKPAPLPIKSKRLAPSPLSRFVSLPPPPPRRSSCYDSESESDDDSESDDESEDESKGGFGHMMGPCLVGSFRPPPPKPRYHGYSRSSFGLTKWVWATRLALGENPSSPASPSTPSASAPDSPISPDSPVSPTSPVSPVSPTTPTATSQAPAHSSTPSAPSSPTPRSPTDALPSGYPLTSPSFLRLRRARPALLEEEDNRPSEPPVTIYPRMGDLRCLHAEKGMGEKGKGEAWCVKVDRGFGGVGVWTLRKIVWIREVQEVQVRLKVQEAKGREMEEERSSASASESETEDEDEETLVDSDSEWDSVSTTCSSRQDSDEPDLGEREEGVLGKGNLIEMAVGRVNSAGKGGDERKGDEGEEVDVETKHMASSAWLCAFYRASAVVPSRAQRQGQRQGQMQTRVHVHSQMQWQRRWIVLLEIARRDGVRIKVVKAPSSSVGEMREKVGRDVRWLKLLGKSKAGVGAGAGKVVGKTVVERGVGEVGVEGVCDHHRYS</sequence>
<name>A0A8H6HZT1_9AGAR</name>
<feature type="compositionally biased region" description="Polar residues" evidence="1">
    <location>
        <begin position="447"/>
        <end position="456"/>
    </location>
</feature>
<evidence type="ECO:0000256" key="1">
    <source>
        <dbReference type="SAM" id="MobiDB-lite"/>
    </source>
</evidence>
<protein>
    <submittedName>
        <fullName evidence="2">Uncharacterized protein</fullName>
    </submittedName>
</protein>
<comment type="caution">
    <text evidence="2">The sequence shown here is derived from an EMBL/GenBank/DDBJ whole genome shotgun (WGS) entry which is preliminary data.</text>
</comment>
<feature type="compositionally biased region" description="Basic and acidic residues" evidence="1">
    <location>
        <begin position="412"/>
        <end position="422"/>
    </location>
</feature>
<feature type="compositionally biased region" description="Low complexity" evidence="1">
    <location>
        <begin position="248"/>
        <end position="301"/>
    </location>
</feature>
<feature type="region of interest" description="Disordered" evidence="1">
    <location>
        <begin position="1"/>
        <end position="32"/>
    </location>
</feature>
<dbReference type="AlphaFoldDB" id="A0A8H6HZT1"/>
<evidence type="ECO:0000313" key="2">
    <source>
        <dbReference type="EMBL" id="KAF6755317.1"/>
    </source>
</evidence>
<feature type="compositionally biased region" description="Acidic residues" evidence="1">
    <location>
        <begin position="180"/>
        <end position="196"/>
    </location>
</feature>
<reference evidence="2 3" key="1">
    <citation type="submission" date="2020-07" db="EMBL/GenBank/DDBJ databases">
        <title>Comparative genomics of pyrophilous fungi reveals a link between fire events and developmental genes.</title>
        <authorList>
            <consortium name="DOE Joint Genome Institute"/>
            <person name="Steindorff A.S."/>
            <person name="Carver A."/>
            <person name="Calhoun S."/>
            <person name="Stillman K."/>
            <person name="Liu H."/>
            <person name="Lipzen A."/>
            <person name="Pangilinan J."/>
            <person name="Labutti K."/>
            <person name="Bruns T.D."/>
            <person name="Grigoriev I.V."/>
        </authorList>
    </citation>
    <scope>NUCLEOTIDE SEQUENCE [LARGE SCALE GENOMIC DNA]</scope>
    <source>
        <strain evidence="2 3">CBS 144469</strain>
    </source>
</reference>
<dbReference type="Proteomes" id="UP000521943">
    <property type="component" value="Unassembled WGS sequence"/>
</dbReference>
<gene>
    <name evidence="2" type="ORF">DFP72DRAFT_1045476</name>
</gene>
<accession>A0A8H6HZT1</accession>
<feature type="compositionally biased region" description="Acidic residues" evidence="1">
    <location>
        <begin position="429"/>
        <end position="446"/>
    </location>
</feature>